<evidence type="ECO:0000256" key="1">
    <source>
        <dbReference type="SAM" id="MobiDB-lite"/>
    </source>
</evidence>
<dbReference type="PANTHER" id="PTHR43642">
    <property type="entry name" value="HYBRID SIGNAL TRANSDUCTION HISTIDINE KINASE G"/>
    <property type="match status" value="1"/>
</dbReference>
<dbReference type="InterPro" id="IPR053159">
    <property type="entry name" value="Hybrid_Histidine_Kinase"/>
</dbReference>
<dbReference type="PANTHER" id="PTHR43642:SF1">
    <property type="entry name" value="HYBRID SIGNAL TRANSDUCTION HISTIDINE KINASE G"/>
    <property type="match status" value="1"/>
</dbReference>
<gene>
    <name evidence="4" type="ORF">GJ668_02340</name>
</gene>
<evidence type="ECO:0000259" key="3">
    <source>
        <dbReference type="PROSITE" id="PS50109"/>
    </source>
</evidence>
<dbReference type="InterPro" id="IPR036890">
    <property type="entry name" value="HATPase_C_sf"/>
</dbReference>
<dbReference type="GO" id="GO:0000155">
    <property type="term" value="F:phosphorelay sensor kinase activity"/>
    <property type="evidence" value="ECO:0007669"/>
    <property type="project" value="InterPro"/>
</dbReference>
<name>A0A6N8EAN4_9GAMM</name>
<dbReference type="SUPFAM" id="SSF52540">
    <property type="entry name" value="P-loop containing nucleoside triphosphate hydrolases"/>
    <property type="match status" value="1"/>
</dbReference>
<feature type="region of interest" description="Disordered" evidence="1">
    <location>
        <begin position="1"/>
        <end position="29"/>
    </location>
</feature>
<organism evidence="4 5">
    <name type="scientific">Allochromatium palmeri</name>
    <dbReference type="NCBI Taxonomy" id="231048"/>
    <lineage>
        <taxon>Bacteria</taxon>
        <taxon>Pseudomonadati</taxon>
        <taxon>Pseudomonadota</taxon>
        <taxon>Gammaproteobacteria</taxon>
        <taxon>Chromatiales</taxon>
        <taxon>Chromatiaceae</taxon>
        <taxon>Allochromatium</taxon>
    </lineage>
</organism>
<dbReference type="Gene3D" id="3.40.50.300">
    <property type="entry name" value="P-loop containing nucleotide triphosphate hydrolases"/>
    <property type="match status" value="1"/>
</dbReference>
<accession>A0A6N8EAN4</accession>
<dbReference type="InterPro" id="IPR027417">
    <property type="entry name" value="P-loop_NTPase"/>
</dbReference>
<dbReference type="SUPFAM" id="SSF47384">
    <property type="entry name" value="Homodimeric domain of signal transducing histidine kinase"/>
    <property type="match status" value="1"/>
</dbReference>
<dbReference type="SUPFAM" id="SSF56112">
    <property type="entry name" value="Protein kinase-like (PK-like)"/>
    <property type="match status" value="1"/>
</dbReference>
<dbReference type="Proteomes" id="UP000434044">
    <property type="component" value="Unassembled WGS sequence"/>
</dbReference>
<dbReference type="InterPro" id="IPR011009">
    <property type="entry name" value="Kinase-like_dom_sf"/>
</dbReference>
<dbReference type="SMART" id="SM00387">
    <property type="entry name" value="HATPase_c"/>
    <property type="match status" value="1"/>
</dbReference>
<keyword evidence="5" id="KW-1185">Reference proteome</keyword>
<dbReference type="Gene3D" id="3.30.565.10">
    <property type="entry name" value="Histidine kinase-like ATPase, C-terminal domain"/>
    <property type="match status" value="1"/>
</dbReference>
<reference evidence="4 5" key="1">
    <citation type="submission" date="2019-11" db="EMBL/GenBank/DDBJ databases">
        <title>Whole-genome sequence of the anaerobic purple sulfur bacterium Allochromatium palmeri DSM 15591.</title>
        <authorList>
            <person name="Kyndt J.A."/>
            <person name="Meyer T.E."/>
        </authorList>
    </citation>
    <scope>NUCLEOTIDE SEQUENCE [LARGE SCALE GENOMIC DNA]</scope>
    <source>
        <strain evidence="4 5">DSM 15591</strain>
    </source>
</reference>
<dbReference type="InterPro" id="IPR041664">
    <property type="entry name" value="AAA_16"/>
</dbReference>
<proteinExistence type="predicted"/>
<dbReference type="InterPro" id="IPR003594">
    <property type="entry name" value="HATPase_dom"/>
</dbReference>
<sequence length="1745" mass="193208">MTPMSEQSATPPTTDFSGPMPRNRVPSDTERWVLERVQGLSGCPRLWFQEGATGGWRVDDPDASALDGSDLLGQVDLGRFLAIAESLARLVGAIHERGVIHQALEPACIRVHPEDGRVWILDFSHATTFVERPLEFTSPSRLAGHPAYRSPEQSGRMNRPVDYRTDLYSLGLVLYALATGTPPFEEADPLALMHAHLARDPQPPHERAPWLPHLLSRLILILLAKEPDDRYQSAMGLAHDLQRLRQAVARQEPLAAIRLRTRDPRLSPRPPRRLHGRDQELTTLMEQVRAVTEGQTRALFVAGYSGVGKTALIQEIIRPVTLSRGLFVHGKSEQFQSGRPFLAPARALGRLCEQLLAEPDTRRDAWRRRILTGVGPDVAALFDVIPELATLLGEQAPAPPLDPIETQRRRRALLVALVRQIASAEQPLVLFLDDLQWADPPSLEFIGALLDAEAIGGLLLIGAYRDNEVEAIHPLSALLHRASRLATPPSVLTLESLTLEDLAAVIAEILRQPVQAVHPLAVQLQGKTGGNPFFLVELINGLYRRGLLWLDPEDGRWHWNEAELLTHPVSANLLELLSAELRALESWTIETLVAAAALGNDFGLGRLALATGQSAETLARALMPAIERGILVTADARALQAGRPNVVLRFCHDRMQQAAYQFRDPEARAALHLNMARRFIHSGTVRAHRLSAAEHYAVAVALIRDPAERDQARRLFLQAAYQAIDAGALATGERFLRLALDLLDADDHQHDPELAFVLNAELHQVLYSQGHSDAADAVYQRLSEQADAPLQLVDPTCIQIASLSQRVRHEEAVMLGCSLLERLGVQVPLADLDQSFQKFLATLSKVCQLQALYYGVNCYVPKHLEIRSESIIEHDLSLFCGHLAAGALERLPKCQKQVDPARASIAKLMNRMVYAVNSTGHFLLSPWLLLRLGRLWIEDGYCEASLFPLVALGITIISFRGDYTQAEQLSRTALMVGASREDSRETARSRFVYANCIAHWHHPLEQTLPETRAAFEALMRAADLEFAALTFYATQSAILDSGTQLDDLDAENTMALDFARRIGGRHVEQTYLPVRQLVRALKGQTRSPGEFGDAEFDETTYQAAAAGDPMALAYFHLYRALTACLFQDEATLARHAEIAGTLYIPIACHYATALLNLLLSLTLIQGLANASESERAERLELLSISQGWLAARAKEAPVNFGHLHDLIEAERLAALGDPWSALQVFERAMRNAQAHQRLWHQAFITERAGLCHMRYGLEHTGRALLIRAHQLYFQWGATGKAQAMRRLWPFINASQAITPSWLEPGNLDQTALLRTTELLSTETSGVGLVTRVMELVAQLTGATDVRFLALDEEGHWFLEGGLSNGEPIGRWPLAAAVDQRLVSSSVLRLGSQTQKPVVSDDAVLDSRFAADPYFTDLPLCALLGLPVMVQGRVSAFLMLENRRLRAVFAAERVVELLGGVGDDVPLLQSLRLAAFGGLIALHSVVDARNQALHDAHRTALDQVQQALEMAACEREIRDQQSRFIDLVTHEYRTPLAILKTNLDILTLTQDPNHWRHSLRNMDLAIQRLAEVFDGSLRRDNWGEHRRLHLEPLELVAWLDSCLDAIRASWPDPAPRIDWGAEGTATILADPALLKTVVINLLDNARKYGQPEQPIQVTLTRGEQHARLVVGNHCTASPQLEGAALLKKSVRGANSQGRSGLGMGLYLVNKLVENQEGQVEVRLDQPDYFEIRLSFAIAESEAEVVS</sequence>
<feature type="domain" description="Histidine kinase" evidence="3">
    <location>
        <begin position="1526"/>
        <end position="1738"/>
    </location>
</feature>
<dbReference type="Pfam" id="PF01590">
    <property type="entry name" value="GAF"/>
    <property type="match status" value="1"/>
</dbReference>
<comment type="caution">
    <text evidence="4">The sequence shown here is derived from an EMBL/GenBank/DDBJ whole genome shotgun (WGS) entry which is preliminary data.</text>
</comment>
<feature type="compositionally biased region" description="Polar residues" evidence="1">
    <location>
        <begin position="1"/>
        <end position="16"/>
    </location>
</feature>
<evidence type="ECO:0000313" key="5">
    <source>
        <dbReference type="Proteomes" id="UP000434044"/>
    </source>
</evidence>
<dbReference type="GO" id="GO:0005524">
    <property type="term" value="F:ATP binding"/>
    <property type="evidence" value="ECO:0007669"/>
    <property type="project" value="InterPro"/>
</dbReference>
<dbReference type="SUPFAM" id="SSF55781">
    <property type="entry name" value="GAF domain-like"/>
    <property type="match status" value="1"/>
</dbReference>
<dbReference type="SMART" id="SM00220">
    <property type="entry name" value="S_TKc"/>
    <property type="match status" value="1"/>
</dbReference>
<dbReference type="Gene3D" id="1.10.510.10">
    <property type="entry name" value="Transferase(Phosphotransferase) domain 1"/>
    <property type="match status" value="1"/>
</dbReference>
<dbReference type="InterPro" id="IPR003018">
    <property type="entry name" value="GAF"/>
</dbReference>
<dbReference type="SUPFAM" id="SSF55874">
    <property type="entry name" value="ATPase domain of HSP90 chaperone/DNA topoisomerase II/histidine kinase"/>
    <property type="match status" value="1"/>
</dbReference>
<dbReference type="Pfam" id="PF00069">
    <property type="entry name" value="Pkinase"/>
    <property type="match status" value="1"/>
</dbReference>
<dbReference type="InterPro" id="IPR000719">
    <property type="entry name" value="Prot_kinase_dom"/>
</dbReference>
<evidence type="ECO:0000259" key="2">
    <source>
        <dbReference type="PROSITE" id="PS50011"/>
    </source>
</evidence>
<evidence type="ECO:0000313" key="4">
    <source>
        <dbReference type="EMBL" id="MTW19929.1"/>
    </source>
</evidence>
<dbReference type="EMBL" id="WNKT01000003">
    <property type="protein sequence ID" value="MTW19929.1"/>
    <property type="molecule type" value="Genomic_DNA"/>
</dbReference>
<dbReference type="Gene3D" id="3.30.450.40">
    <property type="match status" value="1"/>
</dbReference>
<dbReference type="InterPro" id="IPR029016">
    <property type="entry name" value="GAF-like_dom_sf"/>
</dbReference>
<dbReference type="OrthoDB" id="9801841at2"/>
<dbReference type="Pfam" id="PF02518">
    <property type="entry name" value="HATPase_c"/>
    <property type="match status" value="1"/>
</dbReference>
<dbReference type="InterPro" id="IPR036097">
    <property type="entry name" value="HisK_dim/P_sf"/>
</dbReference>
<protein>
    <submittedName>
        <fullName evidence="4">AAA family ATPase</fullName>
    </submittedName>
</protein>
<dbReference type="InterPro" id="IPR005467">
    <property type="entry name" value="His_kinase_dom"/>
</dbReference>
<feature type="domain" description="Protein kinase" evidence="2">
    <location>
        <begin position="1"/>
        <end position="242"/>
    </location>
</feature>
<dbReference type="Gene3D" id="1.10.287.130">
    <property type="match status" value="1"/>
</dbReference>
<dbReference type="PROSITE" id="PS50011">
    <property type="entry name" value="PROTEIN_KINASE_DOM"/>
    <property type="match status" value="1"/>
</dbReference>
<dbReference type="Pfam" id="PF13191">
    <property type="entry name" value="AAA_16"/>
    <property type="match status" value="1"/>
</dbReference>
<dbReference type="PROSITE" id="PS50109">
    <property type="entry name" value="HIS_KIN"/>
    <property type="match status" value="1"/>
</dbReference>